<proteinExistence type="predicted"/>
<dbReference type="SUPFAM" id="SSF54106">
    <property type="entry name" value="LysM domain"/>
    <property type="match status" value="1"/>
</dbReference>
<dbReference type="InterPro" id="IPR036779">
    <property type="entry name" value="LysM_dom_sf"/>
</dbReference>
<feature type="domain" description="LysM" evidence="1">
    <location>
        <begin position="27"/>
        <end position="70"/>
    </location>
</feature>
<dbReference type="EMBL" id="JBHSPF010000030">
    <property type="protein sequence ID" value="MFC5628783.1"/>
    <property type="molecule type" value="Genomic_DNA"/>
</dbReference>
<sequence length="196" mass="21461">MFSKVISSVGTICFAFLFFIDHTKAEITHTVNENDTLWTIAMDHGVSVLDIKKENNKSTNAVTVGEQLTIPEGITPEEEELLARLVSAEAKGEPYAGKVAVATVVLNRVNSPEFPNSIKEVIYEVSPTGNPSFTPVQNGTINQPADKESKKAVKEALAFEGQGHGSLFFYNPEKATNHWIATRETTTIIGNHIFAR</sequence>
<evidence type="ECO:0000313" key="3">
    <source>
        <dbReference type="Proteomes" id="UP001596143"/>
    </source>
</evidence>
<keyword evidence="2" id="KW-0378">Hydrolase</keyword>
<dbReference type="Gene3D" id="3.10.350.10">
    <property type="entry name" value="LysM domain"/>
    <property type="match status" value="1"/>
</dbReference>
<dbReference type="Gene3D" id="6.20.240.60">
    <property type="match status" value="1"/>
</dbReference>
<accession>A0ABW0U5X0</accession>
<evidence type="ECO:0000259" key="1">
    <source>
        <dbReference type="PROSITE" id="PS51782"/>
    </source>
</evidence>
<name>A0ABW0U5X0_9BACI</name>
<dbReference type="SMART" id="SM00257">
    <property type="entry name" value="LysM"/>
    <property type="match status" value="1"/>
</dbReference>
<dbReference type="PROSITE" id="PS51782">
    <property type="entry name" value="LYSM"/>
    <property type="match status" value="1"/>
</dbReference>
<dbReference type="Pfam" id="PF07486">
    <property type="entry name" value="Hydrolase_2"/>
    <property type="match status" value="1"/>
</dbReference>
<comment type="caution">
    <text evidence="2">The sequence shown here is derived from an EMBL/GenBank/DDBJ whole genome shotgun (WGS) entry which is preliminary data.</text>
</comment>
<dbReference type="InterPro" id="IPR042047">
    <property type="entry name" value="SleB_dom1"/>
</dbReference>
<dbReference type="Proteomes" id="UP001596143">
    <property type="component" value="Unassembled WGS sequence"/>
</dbReference>
<gene>
    <name evidence="2" type="ORF">ACFPTR_07720</name>
</gene>
<organism evidence="2 3">
    <name type="scientific">Aliibacillus thermotolerans</name>
    <dbReference type="NCBI Taxonomy" id="1834418"/>
    <lineage>
        <taxon>Bacteria</taxon>
        <taxon>Bacillati</taxon>
        <taxon>Bacillota</taxon>
        <taxon>Bacilli</taxon>
        <taxon>Bacillales</taxon>
        <taxon>Bacillaceae</taxon>
        <taxon>Aliibacillus</taxon>
    </lineage>
</organism>
<dbReference type="CDD" id="cd00118">
    <property type="entry name" value="LysM"/>
    <property type="match status" value="1"/>
</dbReference>
<dbReference type="Gene3D" id="1.10.10.2520">
    <property type="entry name" value="Cell wall hydrolase SleB, domain 1"/>
    <property type="match status" value="1"/>
</dbReference>
<dbReference type="GO" id="GO:0016787">
    <property type="term" value="F:hydrolase activity"/>
    <property type="evidence" value="ECO:0007669"/>
    <property type="project" value="UniProtKB-KW"/>
</dbReference>
<reference evidence="3" key="1">
    <citation type="journal article" date="2019" name="Int. J. Syst. Evol. Microbiol.">
        <title>The Global Catalogue of Microorganisms (GCM) 10K type strain sequencing project: providing services to taxonomists for standard genome sequencing and annotation.</title>
        <authorList>
            <consortium name="The Broad Institute Genomics Platform"/>
            <consortium name="The Broad Institute Genome Sequencing Center for Infectious Disease"/>
            <person name="Wu L."/>
            <person name="Ma J."/>
        </authorList>
    </citation>
    <scope>NUCLEOTIDE SEQUENCE [LARGE SCALE GENOMIC DNA]</scope>
    <source>
        <strain evidence="3">CGMCC 1.15790</strain>
    </source>
</reference>
<protein>
    <submittedName>
        <fullName evidence="2">Cell wall hydrolase</fullName>
    </submittedName>
</protein>
<dbReference type="InterPro" id="IPR018392">
    <property type="entry name" value="LysM"/>
</dbReference>
<dbReference type="RefSeq" id="WP_270895362.1">
    <property type="nucleotide sequence ID" value="NZ_JBHSPF010000030.1"/>
</dbReference>
<evidence type="ECO:0000313" key="2">
    <source>
        <dbReference type="EMBL" id="MFC5628783.1"/>
    </source>
</evidence>
<dbReference type="Pfam" id="PF01476">
    <property type="entry name" value="LysM"/>
    <property type="match status" value="1"/>
</dbReference>
<keyword evidence="3" id="KW-1185">Reference proteome</keyword>
<dbReference type="InterPro" id="IPR011105">
    <property type="entry name" value="Cell_wall_hydrolase_SleB"/>
</dbReference>